<protein>
    <submittedName>
        <fullName evidence="1">Uncharacterized protein</fullName>
    </submittedName>
</protein>
<dbReference type="Proteomes" id="UP000054776">
    <property type="component" value="Unassembled WGS sequence"/>
</dbReference>
<gene>
    <name evidence="1" type="ORF">T01_14602</name>
</gene>
<dbReference type="OrthoDB" id="10573161at2759"/>
<dbReference type="EMBL" id="JYDH01000138">
    <property type="protein sequence ID" value="KRY30571.1"/>
    <property type="molecule type" value="Genomic_DNA"/>
</dbReference>
<proteinExistence type="predicted"/>
<organism evidence="1 2">
    <name type="scientific">Trichinella spiralis</name>
    <name type="common">Trichina worm</name>
    <dbReference type="NCBI Taxonomy" id="6334"/>
    <lineage>
        <taxon>Eukaryota</taxon>
        <taxon>Metazoa</taxon>
        <taxon>Ecdysozoa</taxon>
        <taxon>Nematoda</taxon>
        <taxon>Enoplea</taxon>
        <taxon>Dorylaimia</taxon>
        <taxon>Trichinellida</taxon>
        <taxon>Trichinellidae</taxon>
        <taxon>Trichinella</taxon>
    </lineage>
</organism>
<reference evidence="1 2" key="1">
    <citation type="submission" date="2015-01" db="EMBL/GenBank/DDBJ databases">
        <title>Evolution of Trichinella species and genotypes.</title>
        <authorList>
            <person name="Korhonen P.K."/>
            <person name="Edoardo P."/>
            <person name="Giuseppe L.R."/>
            <person name="Gasser R.B."/>
        </authorList>
    </citation>
    <scope>NUCLEOTIDE SEQUENCE [LARGE SCALE GENOMIC DNA]</scope>
    <source>
        <strain evidence="1">ISS3</strain>
    </source>
</reference>
<name>A0A0V1B0K1_TRISP</name>
<sequence>MLQLMCNEPLSREDSFATPTGLLLQSSPGESTDKFLPAVTSSVWLPSPLMPFLPGSCFLGNIFAFTRHNQQQQHDRSHSTTQPTYHRNPLSIFKYMYTYGSFIVLPFRRMDKCNMMNTEIAENMKQSLKQEGCLVPMGSHFVSLDYEYLE</sequence>
<keyword evidence="2" id="KW-1185">Reference proteome</keyword>
<dbReference type="InParanoid" id="A0A0V1B0K1"/>
<evidence type="ECO:0000313" key="1">
    <source>
        <dbReference type="EMBL" id="KRY30571.1"/>
    </source>
</evidence>
<evidence type="ECO:0000313" key="2">
    <source>
        <dbReference type="Proteomes" id="UP000054776"/>
    </source>
</evidence>
<dbReference type="AlphaFoldDB" id="A0A0V1B0K1"/>
<comment type="caution">
    <text evidence="1">The sequence shown here is derived from an EMBL/GenBank/DDBJ whole genome shotgun (WGS) entry which is preliminary data.</text>
</comment>
<accession>A0A0V1B0K1</accession>